<proteinExistence type="predicted"/>
<accession>A0ACC1S8Y1</accession>
<organism evidence="1 2">
    <name type="scientific">Fusarium decemcellulare</name>
    <dbReference type="NCBI Taxonomy" id="57161"/>
    <lineage>
        <taxon>Eukaryota</taxon>
        <taxon>Fungi</taxon>
        <taxon>Dikarya</taxon>
        <taxon>Ascomycota</taxon>
        <taxon>Pezizomycotina</taxon>
        <taxon>Sordariomycetes</taxon>
        <taxon>Hypocreomycetidae</taxon>
        <taxon>Hypocreales</taxon>
        <taxon>Nectriaceae</taxon>
        <taxon>Fusarium</taxon>
        <taxon>Fusarium decemcellulare species complex</taxon>
    </lineage>
</organism>
<dbReference type="Proteomes" id="UP001148629">
    <property type="component" value="Unassembled WGS sequence"/>
</dbReference>
<reference evidence="1" key="1">
    <citation type="submission" date="2022-08" db="EMBL/GenBank/DDBJ databases">
        <title>Genome Sequence of Fusarium decemcellulare.</title>
        <authorList>
            <person name="Buettner E."/>
        </authorList>
    </citation>
    <scope>NUCLEOTIDE SEQUENCE</scope>
    <source>
        <strain evidence="1">Babe19</strain>
    </source>
</reference>
<evidence type="ECO:0000313" key="2">
    <source>
        <dbReference type="Proteomes" id="UP001148629"/>
    </source>
</evidence>
<dbReference type="EMBL" id="JANRMS010000779">
    <property type="protein sequence ID" value="KAJ3534499.1"/>
    <property type="molecule type" value="Genomic_DNA"/>
</dbReference>
<sequence length="418" mass="45710">MKLLSMQPLRAIACLSFLTPAFGQGGPTDFSTWFNITEFPNAQAANVSRLQVEAQELATGRLWYDYVHRCINSQKYPTISNNVQTPGWVTPAQPFDSLFFCDGLILIDTLNNAEEAQKVIIPGLKAFGYTGDDIKALVITHEHFDHYGGAAWFQDTLNTPIYASEAAWVGMSQLKNTPKKDKILADDDILKVGNTSVRVFTTPGHTAGTISLIFPVYDQGVKHTAGLYGGGGIPSKAEDKVTQVESFLRFARIAKKSGVDVLLSNHQTQDHTLQNLDILANRQCSGKTCTSPNPFVVGTGQYEGTAALIHSAVCYTSSPKTSLASFRGTSAPPPHGLTARVYAVKNIYSAAVRLYAAYHIKNAALYDLATCTVAGAFLLYLSEVFVYKTSRVREAMFPFVFGGLGSLWMILQRDFYVS</sequence>
<gene>
    <name evidence="1" type="ORF">NM208_g7513</name>
</gene>
<name>A0ACC1S8Y1_9HYPO</name>
<keyword evidence="2" id="KW-1185">Reference proteome</keyword>
<evidence type="ECO:0000313" key="1">
    <source>
        <dbReference type="EMBL" id="KAJ3534499.1"/>
    </source>
</evidence>
<comment type="caution">
    <text evidence="1">The sequence shown here is derived from an EMBL/GenBank/DDBJ whole genome shotgun (WGS) entry which is preliminary data.</text>
</comment>
<protein>
    <submittedName>
        <fullName evidence="1">Uncharacterized protein</fullName>
    </submittedName>
</protein>